<keyword evidence="2" id="KW-1185">Reference proteome</keyword>
<evidence type="ECO:0000313" key="1">
    <source>
        <dbReference type="EMBL" id="KYO65246.1"/>
    </source>
</evidence>
<gene>
    <name evidence="1" type="ORF">ATZ99_16950</name>
</gene>
<evidence type="ECO:0008006" key="3">
    <source>
        <dbReference type="Google" id="ProtNLM"/>
    </source>
</evidence>
<comment type="caution">
    <text evidence="1">The sequence shown here is derived from an EMBL/GenBank/DDBJ whole genome shotgun (WGS) entry which is preliminary data.</text>
</comment>
<dbReference type="EMBL" id="LOHZ01000036">
    <property type="protein sequence ID" value="KYO65246.1"/>
    <property type="molecule type" value="Genomic_DNA"/>
</dbReference>
<dbReference type="AlphaFoldDB" id="A0A162MCF2"/>
<reference evidence="1 2" key="1">
    <citation type="submission" date="2015-12" db="EMBL/GenBank/DDBJ databases">
        <title>Draft genome of Thermovenabulum gondwanense isolated from a red thermophilic microbial mat colonisisng an outflow channel of a bore well.</title>
        <authorList>
            <person name="Patel B.K."/>
        </authorList>
    </citation>
    <scope>NUCLEOTIDE SEQUENCE [LARGE SCALE GENOMIC DNA]</scope>
    <source>
        <strain evidence="1 2">R270</strain>
    </source>
</reference>
<dbReference type="PATRIC" id="fig|520767.4.peg.1808"/>
<organism evidence="1 2">
    <name type="scientific">Thermovenabulum gondwanense</name>
    <dbReference type="NCBI Taxonomy" id="520767"/>
    <lineage>
        <taxon>Bacteria</taxon>
        <taxon>Bacillati</taxon>
        <taxon>Bacillota</taxon>
        <taxon>Clostridia</taxon>
        <taxon>Thermosediminibacterales</taxon>
        <taxon>Thermosediminibacteraceae</taxon>
        <taxon>Thermovenabulum</taxon>
    </lineage>
</organism>
<name>A0A162MCF2_9FIRM</name>
<dbReference type="STRING" id="520767.ATZ99_16950"/>
<dbReference type="RefSeq" id="WP_068748810.1">
    <property type="nucleotide sequence ID" value="NZ_LOHZ01000036.1"/>
</dbReference>
<dbReference type="OrthoDB" id="2427546at2"/>
<dbReference type="Proteomes" id="UP000075737">
    <property type="component" value="Unassembled WGS sequence"/>
</dbReference>
<proteinExistence type="predicted"/>
<evidence type="ECO:0000313" key="2">
    <source>
        <dbReference type="Proteomes" id="UP000075737"/>
    </source>
</evidence>
<sequence length="108" mass="12837">MDGKTSRMEAELFCLHCNKETPHTVYYAGNILKRIKCEECGSEIEIRREKLLENYALDFIERILTKPYRMTKELEGDLKKFILSLPIRIVTKPYRIVKEVEDILKKEE</sequence>
<protein>
    <recommendedName>
        <fullName evidence="3">Bh protein</fullName>
    </recommendedName>
</protein>
<accession>A0A162MCF2</accession>